<dbReference type="SUPFAM" id="SSF51735">
    <property type="entry name" value="NAD(P)-binding Rossmann-fold domains"/>
    <property type="match status" value="1"/>
</dbReference>
<reference evidence="5 8" key="2">
    <citation type="submission" date="2019-10" db="EMBL/GenBank/DDBJ databases">
        <title>Prolixibacter strains distinguished by the presence of nitrate reductase genes were adept at nitrate-dependent anaerobic corrosion of metallic iron and carbon steel.</title>
        <authorList>
            <person name="Iino T."/>
            <person name="Shono N."/>
            <person name="Ito K."/>
            <person name="Nakamura R."/>
            <person name="Sueoka K."/>
            <person name="Harayama S."/>
            <person name="Ohkuma M."/>
        </authorList>
    </citation>
    <scope>NUCLEOTIDE SEQUENCE [LARGE SCALE GENOMIC DNA]</scope>
    <source>
        <strain evidence="5 8">MIC1-1</strain>
    </source>
</reference>
<evidence type="ECO:0000313" key="5">
    <source>
        <dbReference type="EMBL" id="GET23388.1"/>
    </source>
</evidence>
<organism evidence="6 7">
    <name type="scientific">Prolixibacter denitrificans</name>
    <dbReference type="NCBI Taxonomy" id="1541063"/>
    <lineage>
        <taxon>Bacteria</taxon>
        <taxon>Pseudomonadati</taxon>
        <taxon>Bacteroidota</taxon>
        <taxon>Bacteroidia</taxon>
        <taxon>Marinilabiliales</taxon>
        <taxon>Prolixibacteraceae</taxon>
        <taxon>Prolixibacter</taxon>
    </lineage>
</organism>
<dbReference type="Gene3D" id="3.40.50.10860">
    <property type="entry name" value="Leucine Dehydrogenase, chain A, domain 1"/>
    <property type="match status" value="1"/>
</dbReference>
<protein>
    <submittedName>
        <fullName evidence="5">Shikimate 5-dehydrogenase</fullName>
    </submittedName>
    <submittedName>
        <fullName evidence="6">Shikimate dehydrogenase</fullName>
    </submittedName>
</protein>
<accession>A0A2P8CFS8</accession>
<dbReference type="EMBL" id="BLAU01000001">
    <property type="protein sequence ID" value="GET23388.1"/>
    <property type="molecule type" value="Genomic_DNA"/>
</dbReference>
<sequence length="249" mass="28099">MKQTFGLIGYPLTHSFSKKFFTEKFSREGIDSVYENFEIDNIDKLPAVIRENPILKGLNVTIPYKQDVFAYLDEVDEAAQEIGAVNTIRIEREGAVYRLCGFNTDVIGFGDSIHPLLMAHHKKALVLGTGGASKAVVWALQKLGLSTVLVSRSPKGEGQISYRDLDESLMEEYTVVVNTTPLGTYPKKEGLPDIPYQFITEKHLLYDLVYNPEKTRFLEKGEKQRATIKNGLDMLHGQALAAWEIWNRD</sequence>
<dbReference type="InterPro" id="IPR046346">
    <property type="entry name" value="Aminoacid_DH-like_N_sf"/>
</dbReference>
<dbReference type="GO" id="GO:0019632">
    <property type="term" value="P:shikimate metabolic process"/>
    <property type="evidence" value="ECO:0007669"/>
    <property type="project" value="TreeGrafter"/>
</dbReference>
<keyword evidence="2" id="KW-0560">Oxidoreductase</keyword>
<dbReference type="GO" id="GO:0004764">
    <property type="term" value="F:shikimate 3-dehydrogenase (NADP+) activity"/>
    <property type="evidence" value="ECO:0007669"/>
    <property type="project" value="InterPro"/>
</dbReference>
<evidence type="ECO:0000259" key="4">
    <source>
        <dbReference type="Pfam" id="PF08501"/>
    </source>
</evidence>
<dbReference type="GO" id="GO:0009423">
    <property type="term" value="P:chorismate biosynthetic process"/>
    <property type="evidence" value="ECO:0007669"/>
    <property type="project" value="TreeGrafter"/>
</dbReference>
<keyword evidence="8" id="KW-1185">Reference proteome</keyword>
<keyword evidence="3" id="KW-0057">Aromatic amino acid biosynthesis</keyword>
<reference evidence="6 7" key="1">
    <citation type="submission" date="2018-03" db="EMBL/GenBank/DDBJ databases">
        <title>Genomic Encyclopedia of Archaeal and Bacterial Type Strains, Phase II (KMG-II): from individual species to whole genera.</title>
        <authorList>
            <person name="Goeker M."/>
        </authorList>
    </citation>
    <scope>NUCLEOTIDE SEQUENCE [LARGE SCALE GENOMIC DNA]</scope>
    <source>
        <strain evidence="6 7">DSM 27267</strain>
    </source>
</reference>
<dbReference type="OrthoDB" id="9792692at2"/>
<dbReference type="GO" id="GO:0009073">
    <property type="term" value="P:aromatic amino acid family biosynthetic process"/>
    <property type="evidence" value="ECO:0007669"/>
    <property type="project" value="UniProtKB-KW"/>
</dbReference>
<evidence type="ECO:0000313" key="7">
    <source>
        <dbReference type="Proteomes" id="UP000240621"/>
    </source>
</evidence>
<evidence type="ECO:0000313" key="8">
    <source>
        <dbReference type="Proteomes" id="UP000396862"/>
    </source>
</evidence>
<evidence type="ECO:0000256" key="3">
    <source>
        <dbReference type="ARBA" id="ARBA00023141"/>
    </source>
</evidence>
<dbReference type="CDD" id="cd01065">
    <property type="entry name" value="NAD_bind_Shikimate_DH"/>
    <property type="match status" value="1"/>
</dbReference>
<dbReference type="PANTHER" id="PTHR21089">
    <property type="entry name" value="SHIKIMATE DEHYDROGENASE"/>
    <property type="match status" value="1"/>
</dbReference>
<evidence type="ECO:0000313" key="6">
    <source>
        <dbReference type="EMBL" id="PSK83847.1"/>
    </source>
</evidence>
<feature type="domain" description="Shikimate dehydrogenase substrate binding N-terminal" evidence="4">
    <location>
        <begin position="7"/>
        <end position="88"/>
    </location>
</feature>
<dbReference type="InterPro" id="IPR013708">
    <property type="entry name" value="Shikimate_DH-bd_N"/>
</dbReference>
<dbReference type="Proteomes" id="UP000396862">
    <property type="component" value="Unassembled WGS sequence"/>
</dbReference>
<gene>
    <name evidence="6" type="ORF">CLV93_103263</name>
    <name evidence="5" type="ORF">JCM18694_36340</name>
</gene>
<dbReference type="GO" id="GO:0050661">
    <property type="term" value="F:NADP binding"/>
    <property type="evidence" value="ECO:0007669"/>
    <property type="project" value="TreeGrafter"/>
</dbReference>
<comment type="caution">
    <text evidence="6">The sequence shown here is derived from an EMBL/GenBank/DDBJ whole genome shotgun (WGS) entry which is preliminary data.</text>
</comment>
<name>A0A2P8CFS8_9BACT</name>
<evidence type="ECO:0000256" key="1">
    <source>
        <dbReference type="ARBA" id="ARBA00004871"/>
    </source>
</evidence>
<dbReference type="Proteomes" id="UP000240621">
    <property type="component" value="Unassembled WGS sequence"/>
</dbReference>
<evidence type="ECO:0000256" key="2">
    <source>
        <dbReference type="ARBA" id="ARBA00023002"/>
    </source>
</evidence>
<keyword evidence="3" id="KW-0028">Amino-acid biosynthesis</keyword>
<comment type="pathway">
    <text evidence="1">Metabolic intermediate biosynthesis; chorismate biosynthesis; chorismate from D-erythrose 4-phosphate and phosphoenolpyruvate: step 4/7.</text>
</comment>
<dbReference type="RefSeq" id="WP_106541674.1">
    <property type="nucleotide sequence ID" value="NZ_BLAU01000001.1"/>
</dbReference>
<dbReference type="Pfam" id="PF08501">
    <property type="entry name" value="Shikimate_dh_N"/>
    <property type="match status" value="1"/>
</dbReference>
<dbReference type="EMBL" id="PYGC01000003">
    <property type="protein sequence ID" value="PSK83847.1"/>
    <property type="molecule type" value="Genomic_DNA"/>
</dbReference>
<dbReference type="GO" id="GO:0005829">
    <property type="term" value="C:cytosol"/>
    <property type="evidence" value="ECO:0007669"/>
    <property type="project" value="TreeGrafter"/>
</dbReference>
<dbReference type="Gene3D" id="3.40.50.720">
    <property type="entry name" value="NAD(P)-binding Rossmann-like Domain"/>
    <property type="match status" value="1"/>
</dbReference>
<dbReference type="InterPro" id="IPR022893">
    <property type="entry name" value="Shikimate_DH_fam"/>
</dbReference>
<dbReference type="PANTHER" id="PTHR21089:SF1">
    <property type="entry name" value="BIFUNCTIONAL 3-DEHYDROQUINATE DEHYDRATASE_SHIKIMATE DEHYDROGENASE, CHLOROPLASTIC"/>
    <property type="match status" value="1"/>
</dbReference>
<dbReference type="AlphaFoldDB" id="A0A2P8CFS8"/>
<dbReference type="InterPro" id="IPR036291">
    <property type="entry name" value="NAD(P)-bd_dom_sf"/>
</dbReference>
<proteinExistence type="predicted"/>
<dbReference type="SUPFAM" id="SSF53223">
    <property type="entry name" value="Aminoacid dehydrogenase-like, N-terminal domain"/>
    <property type="match status" value="1"/>
</dbReference>